<comment type="subcellular location">
    <subcellularLocation>
        <location evidence="1">Membrane</location>
        <topology evidence="1">Multi-pass membrane protein</topology>
    </subcellularLocation>
</comment>
<comment type="caution">
    <text evidence="7">The sequence shown here is derived from an EMBL/GenBank/DDBJ whole genome shotgun (WGS) entry which is preliminary data.</text>
</comment>
<evidence type="ECO:0000256" key="3">
    <source>
        <dbReference type="ARBA" id="ARBA00022692"/>
    </source>
</evidence>
<feature type="transmembrane region" description="Helical" evidence="6">
    <location>
        <begin position="357"/>
        <end position="383"/>
    </location>
</feature>
<dbReference type="InterPro" id="IPR024371">
    <property type="entry name" value="AcetylCoA_trans_1-like"/>
</dbReference>
<evidence type="ECO:0000313" key="7">
    <source>
        <dbReference type="EMBL" id="MBB6557412.1"/>
    </source>
</evidence>
<reference evidence="7 8" key="1">
    <citation type="submission" date="2020-08" db="EMBL/GenBank/DDBJ databases">
        <title>Functional genomics of gut bacteria from endangered species of beetles.</title>
        <authorList>
            <person name="Carlos-Shanley C."/>
        </authorList>
    </citation>
    <scope>NUCLEOTIDE SEQUENCE [LARGE SCALE GENOMIC DNA]</scope>
    <source>
        <strain evidence="7 8">S00198</strain>
    </source>
</reference>
<gene>
    <name evidence="7" type="ORF">HNP48_000076</name>
</gene>
<dbReference type="Proteomes" id="UP000575083">
    <property type="component" value="Unassembled WGS sequence"/>
</dbReference>
<dbReference type="SUPFAM" id="SSF103473">
    <property type="entry name" value="MFS general substrate transporter"/>
    <property type="match status" value="1"/>
</dbReference>
<feature type="transmembrane region" description="Helical" evidence="6">
    <location>
        <begin position="127"/>
        <end position="151"/>
    </location>
</feature>
<dbReference type="GO" id="GO:0008521">
    <property type="term" value="F:acetyl-CoA transmembrane transporter activity"/>
    <property type="evidence" value="ECO:0007669"/>
    <property type="project" value="InterPro"/>
</dbReference>
<accession>A0A7X0P8T3</accession>
<dbReference type="AlphaFoldDB" id="A0A7X0P8T3"/>
<feature type="transmembrane region" description="Helical" evidence="6">
    <location>
        <begin position="266"/>
        <end position="287"/>
    </location>
</feature>
<evidence type="ECO:0000256" key="6">
    <source>
        <dbReference type="SAM" id="Phobius"/>
    </source>
</evidence>
<evidence type="ECO:0000256" key="2">
    <source>
        <dbReference type="ARBA" id="ARBA00022448"/>
    </source>
</evidence>
<feature type="transmembrane region" description="Helical" evidence="6">
    <location>
        <begin position="210"/>
        <end position="228"/>
    </location>
</feature>
<feature type="transmembrane region" description="Helical" evidence="6">
    <location>
        <begin position="332"/>
        <end position="351"/>
    </location>
</feature>
<feature type="transmembrane region" description="Helical" evidence="6">
    <location>
        <begin position="395"/>
        <end position="416"/>
    </location>
</feature>
<keyword evidence="8" id="KW-1185">Reference proteome</keyword>
<evidence type="ECO:0000256" key="1">
    <source>
        <dbReference type="ARBA" id="ARBA00004141"/>
    </source>
</evidence>
<keyword evidence="5 6" id="KW-0472">Membrane</keyword>
<dbReference type="InterPro" id="IPR004752">
    <property type="entry name" value="AmpG_permease/AT-1"/>
</dbReference>
<sequence>MSDTSPTTGIPSAPRPSWLQTLRIYLEPASLRMLTLGFSAGLPLLLVLGTLSFRLREAGIDRSTIGYLSWVGLAYGFKWVWAPLVDRMPLPLLTRWLGRRRSWLLLSQLVVVAGLVGMALADPREMLGPIVWCALAVAFGSATQDIALDAFRIESADARYQAALAASYQTGYRLAMIWAGAGVLWIAARAEVAPAVGQAVAGYQNGAWQAAYLAMAASMAVGIVTVLFSREPAQLALPPARNAAEWIKGAVIDPFADFLGRYGWHAALILALIAVYRISDVVMGIMANPFYVDMGYTKDEVAAVTKIYGVVMTLVGAFVGGVLSVRFGVMRILMLGALLSAGSNLLFAWLAGHGHDVTALIAVVSADNLASGIASAAFIAYLSSLTNVSYSATQYALFSSLMLLLPKFLAGFSGRYVDLFGYAHFFTATALLGLPVLALVWLASRVQAPANEQR</sequence>
<dbReference type="Gene3D" id="1.20.1250.20">
    <property type="entry name" value="MFS general substrate transporter like domains"/>
    <property type="match status" value="2"/>
</dbReference>
<feature type="transmembrane region" description="Helical" evidence="6">
    <location>
        <begin position="103"/>
        <end position="121"/>
    </location>
</feature>
<dbReference type="Pfam" id="PF13000">
    <property type="entry name" value="Acatn"/>
    <property type="match status" value="1"/>
</dbReference>
<dbReference type="GO" id="GO:0035348">
    <property type="term" value="P:acetyl-CoA transmembrane transport"/>
    <property type="evidence" value="ECO:0007669"/>
    <property type="project" value="InterPro"/>
</dbReference>
<keyword evidence="2" id="KW-0813">Transport</keyword>
<evidence type="ECO:0000256" key="4">
    <source>
        <dbReference type="ARBA" id="ARBA00022989"/>
    </source>
</evidence>
<feature type="transmembrane region" description="Helical" evidence="6">
    <location>
        <begin position="33"/>
        <end position="53"/>
    </location>
</feature>
<dbReference type="EMBL" id="JACHLK010000001">
    <property type="protein sequence ID" value="MBB6557412.1"/>
    <property type="molecule type" value="Genomic_DNA"/>
</dbReference>
<organism evidence="7 8">
    <name type="scientific">Acidovorax soli</name>
    <dbReference type="NCBI Taxonomy" id="592050"/>
    <lineage>
        <taxon>Bacteria</taxon>
        <taxon>Pseudomonadati</taxon>
        <taxon>Pseudomonadota</taxon>
        <taxon>Betaproteobacteria</taxon>
        <taxon>Burkholderiales</taxon>
        <taxon>Comamonadaceae</taxon>
        <taxon>Acidovorax</taxon>
    </lineage>
</organism>
<proteinExistence type="predicted"/>
<feature type="transmembrane region" description="Helical" evidence="6">
    <location>
        <begin position="172"/>
        <end position="190"/>
    </location>
</feature>
<feature type="transmembrane region" description="Helical" evidence="6">
    <location>
        <begin position="422"/>
        <end position="444"/>
    </location>
</feature>
<keyword evidence="3 6" id="KW-0812">Transmembrane</keyword>
<dbReference type="PANTHER" id="PTHR12778">
    <property type="entry name" value="SOLUTE CARRIER FAMILY 33 ACETYL-COA TRANSPORTER -RELATED"/>
    <property type="match status" value="1"/>
</dbReference>
<dbReference type="InterPro" id="IPR036259">
    <property type="entry name" value="MFS_trans_sf"/>
</dbReference>
<feature type="transmembrane region" description="Helical" evidence="6">
    <location>
        <begin position="307"/>
        <end position="325"/>
    </location>
</feature>
<keyword evidence="4 6" id="KW-1133">Transmembrane helix</keyword>
<dbReference type="NCBIfam" id="TIGR00901">
    <property type="entry name" value="2A0125"/>
    <property type="match status" value="1"/>
</dbReference>
<name>A0A7X0P8T3_9BURK</name>
<dbReference type="RefSeq" id="WP_184854874.1">
    <property type="nucleotide sequence ID" value="NZ_JACHLK010000001.1"/>
</dbReference>
<dbReference type="PANTHER" id="PTHR12778:SF10">
    <property type="entry name" value="MAJOR FACILITATOR SUPERFAMILY DOMAIN-CONTAINING PROTEIN 3"/>
    <property type="match status" value="1"/>
</dbReference>
<evidence type="ECO:0000256" key="5">
    <source>
        <dbReference type="ARBA" id="ARBA00023136"/>
    </source>
</evidence>
<protein>
    <submittedName>
        <fullName evidence="7">PAT family beta-lactamase induction signal transducer AmpG</fullName>
    </submittedName>
</protein>
<dbReference type="GO" id="GO:0016020">
    <property type="term" value="C:membrane"/>
    <property type="evidence" value="ECO:0007669"/>
    <property type="project" value="UniProtKB-SubCell"/>
</dbReference>
<evidence type="ECO:0000313" key="8">
    <source>
        <dbReference type="Proteomes" id="UP000575083"/>
    </source>
</evidence>